<accession>A0A7V1PVS6</accession>
<sequence>MFLGPVSGDAIPDETTICRYRALFAQKGLDKKLFDSFSIQLREQGILPERGTLVDATIRPSPGHSIPIPARVTRAIMAINAS</sequence>
<gene>
    <name evidence="1" type="ORF">ENJ10_09335</name>
</gene>
<proteinExistence type="predicted"/>
<organism evidence="1">
    <name type="scientific">Caldithrix abyssi</name>
    <dbReference type="NCBI Taxonomy" id="187145"/>
    <lineage>
        <taxon>Bacteria</taxon>
        <taxon>Pseudomonadati</taxon>
        <taxon>Calditrichota</taxon>
        <taxon>Calditrichia</taxon>
        <taxon>Calditrichales</taxon>
        <taxon>Calditrichaceae</taxon>
        <taxon>Caldithrix</taxon>
    </lineage>
</organism>
<name>A0A7V1PVS6_CALAY</name>
<dbReference type="AlphaFoldDB" id="A0A7V1PVS6"/>
<dbReference type="Proteomes" id="UP000886005">
    <property type="component" value="Unassembled WGS sequence"/>
</dbReference>
<evidence type="ECO:0000313" key="1">
    <source>
        <dbReference type="EMBL" id="HED10877.1"/>
    </source>
</evidence>
<comment type="caution">
    <text evidence="1">The sequence shown here is derived from an EMBL/GenBank/DDBJ whole genome shotgun (WGS) entry which is preliminary data.</text>
</comment>
<dbReference type="EMBL" id="DRLD01000259">
    <property type="protein sequence ID" value="HED10877.1"/>
    <property type="molecule type" value="Genomic_DNA"/>
</dbReference>
<protein>
    <submittedName>
        <fullName evidence="1">Transposase</fullName>
    </submittedName>
</protein>
<reference evidence="1" key="1">
    <citation type="journal article" date="2020" name="mSystems">
        <title>Genome- and Community-Level Interaction Insights into Carbon Utilization and Element Cycling Functions of Hydrothermarchaeota in Hydrothermal Sediment.</title>
        <authorList>
            <person name="Zhou Z."/>
            <person name="Liu Y."/>
            <person name="Xu W."/>
            <person name="Pan J."/>
            <person name="Luo Z.H."/>
            <person name="Li M."/>
        </authorList>
    </citation>
    <scope>NUCLEOTIDE SEQUENCE [LARGE SCALE GENOMIC DNA]</scope>
    <source>
        <strain evidence="1">HyVt-456</strain>
    </source>
</reference>